<keyword evidence="1" id="KW-0472">Membrane</keyword>
<proteinExistence type="predicted"/>
<evidence type="ECO:0000313" key="3">
    <source>
        <dbReference type="Proteomes" id="UP000253910"/>
    </source>
</evidence>
<protein>
    <submittedName>
        <fullName evidence="2">Uncharacterized protein</fullName>
    </submittedName>
</protein>
<dbReference type="Proteomes" id="UP000253910">
    <property type="component" value="Unassembled WGS sequence"/>
</dbReference>
<dbReference type="RefSeq" id="WP_111315128.1">
    <property type="nucleotide sequence ID" value="NZ_QEPW01000004.1"/>
</dbReference>
<organism evidence="2 3">
    <name type="scientific">Haemophilus parainfluenzae</name>
    <dbReference type="NCBI Taxonomy" id="729"/>
    <lineage>
        <taxon>Bacteria</taxon>
        <taxon>Pseudomonadati</taxon>
        <taxon>Pseudomonadota</taxon>
        <taxon>Gammaproteobacteria</taxon>
        <taxon>Pasteurellales</taxon>
        <taxon>Pasteurellaceae</taxon>
        <taxon>Haemophilus</taxon>
    </lineage>
</organism>
<dbReference type="EMBL" id="QEPW01000004">
    <property type="protein sequence ID" value="RDE95136.1"/>
    <property type="molecule type" value="Genomic_DNA"/>
</dbReference>
<keyword evidence="1" id="KW-1133">Transmembrane helix</keyword>
<reference evidence="2 3" key="1">
    <citation type="submission" date="2018-05" db="EMBL/GenBank/DDBJ databases">
        <title>Draft Genome Sequences for a Diverse set of 7 Haemophilus Species.</title>
        <authorList>
            <person name="Nichols M."/>
            <person name="Topaz N."/>
            <person name="Wang X."/>
            <person name="Wang X."/>
            <person name="Boxrud D."/>
        </authorList>
    </citation>
    <scope>NUCLEOTIDE SEQUENCE [LARGE SCALE GENOMIC DNA]</scope>
    <source>
        <strain evidence="2 3">C2008001710</strain>
    </source>
</reference>
<sequence length="317" mass="36557">MQRLKTPLEIFLWTIGILFGIVTLLFILSYFVFYVLFSSAPQDWGLRGVQLQDKPYLAGIDDLSPNAFVFATTGEDAPDYVITLDNTYFKWGDFRLNKLSLNSNVVGINDLVRLGKQHDTDLGMPETISINGQSCLSRGSFVFVRIKGKGPSMPYSDFTLASCEIPEGEVILPTIRLKSKVAFYENRQLNYDYLWKHNELISSQIKQAHSYNTNFVEPSLQVQLANDKDKFDIWWYYTDLTNHAKLIQVVHGDYMDEASSERNFVIGECRYKVGNTQIYLTDLTKDTAHWHFIDDFDSDDISDKCKMQILPYRLVKR</sequence>
<accession>A0A369Z5I1</accession>
<dbReference type="AlphaFoldDB" id="A0A369Z5I1"/>
<evidence type="ECO:0000313" key="2">
    <source>
        <dbReference type="EMBL" id="RDE95136.1"/>
    </source>
</evidence>
<evidence type="ECO:0000256" key="1">
    <source>
        <dbReference type="SAM" id="Phobius"/>
    </source>
</evidence>
<keyword evidence="1" id="KW-0812">Transmembrane</keyword>
<feature type="transmembrane region" description="Helical" evidence="1">
    <location>
        <begin position="12"/>
        <end position="37"/>
    </location>
</feature>
<gene>
    <name evidence="2" type="ORF">DPV87_03435</name>
</gene>
<comment type="caution">
    <text evidence="2">The sequence shown here is derived from an EMBL/GenBank/DDBJ whole genome shotgun (WGS) entry which is preliminary data.</text>
</comment>
<name>A0A369Z5I1_HAEPA</name>